<sequence length="159" mass="18262">MRESSSICFGWNEEFQCIVAKGEFFDSWSHRAAKGFLHKSFSYYDDLFYVFDKDQATGACLETFADVGSNMLNMFNDGVPLDDSHDKDIPTMYSQGVHMSLDEMFGTRTDWPKEKHATEVELHAKVVKQLQGIPELRSQDRTKLIQILFRSVEGIEGFL</sequence>
<protein>
    <submittedName>
        <fullName evidence="1">Retrotransposon protein</fullName>
    </submittedName>
</protein>
<accession>A0A5D3C9I2</accession>
<organism evidence="1 2">
    <name type="scientific">Cucumis melo var. makuwa</name>
    <name type="common">Oriental melon</name>
    <dbReference type="NCBI Taxonomy" id="1194695"/>
    <lineage>
        <taxon>Eukaryota</taxon>
        <taxon>Viridiplantae</taxon>
        <taxon>Streptophyta</taxon>
        <taxon>Embryophyta</taxon>
        <taxon>Tracheophyta</taxon>
        <taxon>Spermatophyta</taxon>
        <taxon>Magnoliopsida</taxon>
        <taxon>eudicotyledons</taxon>
        <taxon>Gunneridae</taxon>
        <taxon>Pentapetalae</taxon>
        <taxon>rosids</taxon>
        <taxon>fabids</taxon>
        <taxon>Cucurbitales</taxon>
        <taxon>Cucurbitaceae</taxon>
        <taxon>Benincaseae</taxon>
        <taxon>Cucumis</taxon>
    </lineage>
</organism>
<reference evidence="1 2" key="1">
    <citation type="submission" date="2019-08" db="EMBL/GenBank/DDBJ databases">
        <title>Draft genome sequences of two oriental melons (Cucumis melo L. var makuwa).</title>
        <authorList>
            <person name="Kwon S.-Y."/>
        </authorList>
    </citation>
    <scope>NUCLEOTIDE SEQUENCE [LARGE SCALE GENOMIC DNA]</scope>
    <source>
        <strain evidence="2">cv. Chang Bougi</strain>
        <tissue evidence="1">Leaf</tissue>
    </source>
</reference>
<dbReference type="AlphaFoldDB" id="A0A5D3C9I2"/>
<gene>
    <name evidence="1" type="ORF">E5676_scaffold265G00830</name>
</gene>
<evidence type="ECO:0000313" key="1">
    <source>
        <dbReference type="EMBL" id="TYK07962.1"/>
    </source>
</evidence>
<name>A0A5D3C9I2_CUCMM</name>
<comment type="caution">
    <text evidence="1">The sequence shown here is derived from an EMBL/GenBank/DDBJ whole genome shotgun (WGS) entry which is preliminary data.</text>
</comment>
<dbReference type="Proteomes" id="UP000321947">
    <property type="component" value="Unassembled WGS sequence"/>
</dbReference>
<dbReference type="EMBL" id="SSTD01012952">
    <property type="protein sequence ID" value="TYK07962.1"/>
    <property type="molecule type" value="Genomic_DNA"/>
</dbReference>
<proteinExistence type="predicted"/>
<dbReference type="PANTHER" id="PTHR46250">
    <property type="entry name" value="MYB/SANT-LIKE DNA-BINDING DOMAIN PROTEIN-RELATED"/>
    <property type="match status" value="1"/>
</dbReference>
<evidence type="ECO:0000313" key="2">
    <source>
        <dbReference type="Proteomes" id="UP000321947"/>
    </source>
</evidence>